<dbReference type="Pfam" id="PF19619">
    <property type="entry name" value="DUF6124"/>
    <property type="match status" value="1"/>
</dbReference>
<evidence type="ECO:0000313" key="2">
    <source>
        <dbReference type="Proteomes" id="UP000270661"/>
    </source>
</evidence>
<protein>
    <recommendedName>
        <fullName evidence="3">DUF3077 domain-containing protein</fullName>
    </recommendedName>
</protein>
<name>A0A3M3EM60_9PSED</name>
<dbReference type="EMBL" id="RBOJ01000063">
    <property type="protein sequence ID" value="RMM50727.1"/>
    <property type="molecule type" value="Genomic_DNA"/>
</dbReference>
<dbReference type="Proteomes" id="UP000270661">
    <property type="component" value="Unassembled WGS sequence"/>
</dbReference>
<gene>
    <name evidence="1" type="ORF">ALQ77_02549</name>
</gene>
<reference evidence="1 2" key="1">
    <citation type="submission" date="2018-08" db="EMBL/GenBank/DDBJ databases">
        <title>Recombination of ecologically and evolutionarily significant loci maintains genetic cohesion in the Pseudomonas syringae species complex.</title>
        <authorList>
            <person name="Dillon M."/>
            <person name="Thakur S."/>
            <person name="Almeida R.N.D."/>
            <person name="Weir B.S."/>
            <person name="Guttman D.S."/>
        </authorList>
    </citation>
    <scope>NUCLEOTIDE SEQUENCE [LARGE SCALE GENOMIC DNA]</scope>
    <source>
        <strain evidence="1 2">NCPPB2445</strain>
    </source>
</reference>
<keyword evidence="2" id="KW-1185">Reference proteome</keyword>
<evidence type="ECO:0000313" key="1">
    <source>
        <dbReference type="EMBL" id="RMM50727.1"/>
    </source>
</evidence>
<dbReference type="AlphaFoldDB" id="A0A3M3EM60"/>
<sequence length="134" mass="14404">MVAEMASSTFEWSFTVVKITPNPPKAENLSAYTNLDSRKLREAADRALSVYLSPTTEAKPDTHDGQVFSVVPGINTESVLTSLSETLASANAMASDLAFELEGSRRHVALGIQQLIELGTLLANRALDDIEPVA</sequence>
<proteinExistence type="predicted"/>
<evidence type="ECO:0008006" key="3">
    <source>
        <dbReference type="Google" id="ProtNLM"/>
    </source>
</evidence>
<accession>A0A3M3EM60</accession>
<comment type="caution">
    <text evidence="1">The sequence shown here is derived from an EMBL/GenBank/DDBJ whole genome shotgun (WGS) entry which is preliminary data.</text>
</comment>
<organism evidence="1 2">
    <name type="scientific">Pseudomonas corrugata</name>
    <dbReference type="NCBI Taxonomy" id="47879"/>
    <lineage>
        <taxon>Bacteria</taxon>
        <taxon>Pseudomonadati</taxon>
        <taxon>Pseudomonadota</taxon>
        <taxon>Gammaproteobacteria</taxon>
        <taxon>Pseudomonadales</taxon>
        <taxon>Pseudomonadaceae</taxon>
        <taxon>Pseudomonas</taxon>
    </lineage>
</organism>